<dbReference type="Pfam" id="PF07811">
    <property type="entry name" value="TadE"/>
    <property type="match status" value="1"/>
</dbReference>
<dbReference type="EMBL" id="CP044548">
    <property type="protein sequence ID" value="QFQ29173.1"/>
    <property type="molecule type" value="Genomic_DNA"/>
</dbReference>
<gene>
    <name evidence="3" type="ORF">EEW87_000745</name>
</gene>
<dbReference type="Proteomes" id="UP000271708">
    <property type="component" value="Chromosome"/>
</dbReference>
<name>A0A5P8FIY6_9MICO</name>
<protein>
    <submittedName>
        <fullName evidence="3">Pilus assembly protein</fullName>
    </submittedName>
</protein>
<dbReference type="GeneID" id="59162957"/>
<dbReference type="AlphaFoldDB" id="A0A5P8FIY6"/>
<organism evidence="3 4">
    <name type="scientific">Janibacter melonis</name>
    <dbReference type="NCBI Taxonomy" id="262209"/>
    <lineage>
        <taxon>Bacteria</taxon>
        <taxon>Bacillati</taxon>
        <taxon>Actinomycetota</taxon>
        <taxon>Actinomycetes</taxon>
        <taxon>Micrococcales</taxon>
        <taxon>Intrasporangiaceae</taxon>
        <taxon>Janibacter</taxon>
    </lineage>
</organism>
<keyword evidence="1" id="KW-0472">Membrane</keyword>
<feature type="transmembrane region" description="Helical" evidence="1">
    <location>
        <begin position="20"/>
        <end position="40"/>
    </location>
</feature>
<feature type="domain" description="TadE-like" evidence="2">
    <location>
        <begin position="12"/>
        <end position="54"/>
    </location>
</feature>
<dbReference type="InterPro" id="IPR012495">
    <property type="entry name" value="TadE-like_dom"/>
</dbReference>
<reference evidence="3 4" key="1">
    <citation type="submission" date="2019-09" db="EMBL/GenBank/DDBJ databases">
        <title>Complete Genome Sequence of Janibacter melonis M714 with both human health impact and industrial applications.</title>
        <authorList>
            <person name="Jin M."/>
            <person name="Zhao Q.R."/>
        </authorList>
    </citation>
    <scope>NUCLEOTIDE SEQUENCE [LARGE SCALE GENOMIC DNA]</scope>
    <source>
        <strain evidence="3 4">M714</strain>
    </source>
</reference>
<evidence type="ECO:0000256" key="1">
    <source>
        <dbReference type="SAM" id="Phobius"/>
    </source>
</evidence>
<keyword evidence="1" id="KW-0812">Transmembrane</keyword>
<dbReference type="KEGG" id="jme:EEW87_000745"/>
<evidence type="ECO:0000259" key="2">
    <source>
        <dbReference type="Pfam" id="PF07811"/>
    </source>
</evidence>
<evidence type="ECO:0000313" key="4">
    <source>
        <dbReference type="Proteomes" id="UP000271708"/>
    </source>
</evidence>
<proteinExistence type="predicted"/>
<keyword evidence="1" id="KW-1133">Transmembrane helix</keyword>
<sequence>MTRRAQVRDERGSTSIELVILGPAFVLLLAMLIIGGRVAIAKQAIGNAASEAARSATLSRGEDAATANAQRAADEYLAEQDLQCRGTPAVTVDLAAFRTDPGTPAEVAVTVSCQVDISGVEIPGLGDVTLEGSATSPLDVYRER</sequence>
<dbReference type="OrthoDB" id="4869119at2"/>
<dbReference type="RefSeq" id="WP_123092507.1">
    <property type="nucleotide sequence ID" value="NZ_CP044548.2"/>
</dbReference>
<evidence type="ECO:0000313" key="3">
    <source>
        <dbReference type="EMBL" id="QFQ29173.1"/>
    </source>
</evidence>
<accession>A0A5P8FIY6</accession>